<dbReference type="AlphaFoldDB" id="A0A915CTT1"/>
<reference evidence="5" key="1">
    <citation type="submission" date="2022-11" db="UniProtKB">
        <authorList>
            <consortium name="WormBaseParasite"/>
        </authorList>
    </citation>
    <scope>IDENTIFICATION</scope>
</reference>
<dbReference type="InterPro" id="IPR015943">
    <property type="entry name" value="WD40/YVTN_repeat-like_dom_sf"/>
</dbReference>
<dbReference type="InterPro" id="IPR051150">
    <property type="entry name" value="SWT21/TCAB1_mRNA_Telomere"/>
</dbReference>
<dbReference type="WBParaSite" id="jg12061">
    <property type="protein sequence ID" value="jg12061"/>
    <property type="gene ID" value="jg12061"/>
</dbReference>
<dbReference type="GO" id="GO:0030576">
    <property type="term" value="P:Cajal body organization"/>
    <property type="evidence" value="ECO:0007669"/>
    <property type="project" value="TreeGrafter"/>
</dbReference>
<proteinExistence type="inferred from homology"/>
<dbReference type="Gene3D" id="2.130.10.10">
    <property type="entry name" value="YVTN repeat-like/Quinoprotein amine dehydrogenase"/>
    <property type="match status" value="2"/>
</dbReference>
<dbReference type="GO" id="GO:0003723">
    <property type="term" value="F:RNA binding"/>
    <property type="evidence" value="ECO:0007669"/>
    <property type="project" value="TreeGrafter"/>
</dbReference>
<feature type="compositionally biased region" description="Basic and acidic residues" evidence="3">
    <location>
        <begin position="1"/>
        <end position="17"/>
    </location>
</feature>
<feature type="compositionally biased region" description="Acidic residues" evidence="3">
    <location>
        <begin position="24"/>
        <end position="33"/>
    </location>
</feature>
<comment type="similarity">
    <text evidence="1">Belongs to the TCAB1 family.</text>
</comment>
<dbReference type="SUPFAM" id="SSF50978">
    <property type="entry name" value="WD40 repeat-like"/>
    <property type="match status" value="1"/>
</dbReference>
<dbReference type="SMART" id="SM00320">
    <property type="entry name" value="WD40"/>
    <property type="match status" value="5"/>
</dbReference>
<evidence type="ECO:0000313" key="5">
    <source>
        <dbReference type="WBParaSite" id="jg12061"/>
    </source>
</evidence>
<dbReference type="PANTHER" id="PTHR13211:SF0">
    <property type="entry name" value="TELOMERASE CAJAL BODY PROTEIN 1"/>
    <property type="match status" value="1"/>
</dbReference>
<accession>A0A915CTT1</accession>
<protein>
    <recommendedName>
        <fullName evidence="2">WD repeat-containing protein 79</fullName>
    </recommendedName>
</protein>
<evidence type="ECO:0000256" key="3">
    <source>
        <dbReference type="SAM" id="MobiDB-lite"/>
    </source>
</evidence>
<dbReference type="GO" id="GO:0015030">
    <property type="term" value="C:Cajal body"/>
    <property type="evidence" value="ECO:0007669"/>
    <property type="project" value="TreeGrafter"/>
</dbReference>
<dbReference type="Proteomes" id="UP000887574">
    <property type="component" value="Unplaced"/>
</dbReference>
<evidence type="ECO:0000256" key="2">
    <source>
        <dbReference type="ARBA" id="ARBA00041558"/>
    </source>
</evidence>
<dbReference type="InterPro" id="IPR036322">
    <property type="entry name" value="WD40_repeat_dom_sf"/>
</dbReference>
<feature type="region of interest" description="Disordered" evidence="3">
    <location>
        <begin position="1"/>
        <end position="39"/>
    </location>
</feature>
<dbReference type="PANTHER" id="PTHR13211">
    <property type="entry name" value="TELOMERASE CAJAL BODY PROTEIN 1"/>
    <property type="match status" value="1"/>
</dbReference>
<evidence type="ECO:0000256" key="1">
    <source>
        <dbReference type="ARBA" id="ARBA00038279"/>
    </source>
</evidence>
<organism evidence="4 5">
    <name type="scientific">Ditylenchus dipsaci</name>
    <dbReference type="NCBI Taxonomy" id="166011"/>
    <lineage>
        <taxon>Eukaryota</taxon>
        <taxon>Metazoa</taxon>
        <taxon>Ecdysozoa</taxon>
        <taxon>Nematoda</taxon>
        <taxon>Chromadorea</taxon>
        <taxon>Rhabditida</taxon>
        <taxon>Tylenchina</taxon>
        <taxon>Tylenchomorpha</taxon>
        <taxon>Sphaerularioidea</taxon>
        <taxon>Anguinidae</taxon>
        <taxon>Anguininae</taxon>
        <taxon>Ditylenchus</taxon>
    </lineage>
</organism>
<name>A0A915CTT1_9BILA</name>
<keyword evidence="4" id="KW-1185">Reference proteome</keyword>
<dbReference type="Pfam" id="PF00400">
    <property type="entry name" value="WD40"/>
    <property type="match status" value="1"/>
</dbReference>
<evidence type="ECO:0000313" key="4">
    <source>
        <dbReference type="Proteomes" id="UP000887574"/>
    </source>
</evidence>
<sequence>MDAQQVEKETANPKETEVDVANSADDEEDEEEIVAEKQPKGTRAGFGLGFLLQQMRSASTTKTLSTKEAAPKVTKVTETITYEEQIVEVKKTPRPRIKVDYDFSAVTEKLPIQEVRDCFNSGTTPNFGFSKKVKENNYVRSCKWSPCGNWLIADSEDRRVRIFSYSRDNQKLDLHGSIRSGDLIYEVQWHPTEDLFASTSKDHPIHLWGPDANCNFHLEGLTQRMNWPQLFQWHFHFMAKLFTAAIANTFGYSTLNGLESRSKKLRHLVFPSPDFYFTSFIQQRHIGGSYAVGSFGGSIGLYSDQTGGCDCSFATSSPGVTQVQYSSDGNLLYAGYRKSDLIECFDLRFPVGMVLSTFHRPAHTNQKIAFQLGSNDRYLFSGSSTGDILAFDLKQGQRMTSIKEQLTVKPNWTLKASKAAVPGLSLHPDVPIVAITSGNEFFECFGFFIFFLRGR</sequence>
<dbReference type="InterPro" id="IPR001680">
    <property type="entry name" value="WD40_rpt"/>
</dbReference>